<dbReference type="InterPro" id="IPR001296">
    <property type="entry name" value="Glyco_trans_1"/>
</dbReference>
<comment type="function">
    <text evidence="9">Involved in lipopolysaccharide (LPS) biosynthesis. Catalyzes the transfer of 3-deoxy-D-manno-octulosonate (Kdo) residue(s) from CMP-Kdo to lipid IV(A), the tetraacyldisaccharide-1,4'-bisphosphate precursor of lipid A.</text>
</comment>
<name>A0ABP8UX27_9GAMM</name>
<comment type="caution">
    <text evidence="12">The sequence shown here is derived from an EMBL/GenBank/DDBJ whole genome shotgun (WGS) entry which is preliminary data.</text>
</comment>
<dbReference type="EMBL" id="BAABFL010000074">
    <property type="protein sequence ID" value="GAA4648478.1"/>
    <property type="molecule type" value="Genomic_DNA"/>
</dbReference>
<dbReference type="InterPro" id="IPR038107">
    <property type="entry name" value="Glycos_transf_N_sf"/>
</dbReference>
<keyword evidence="9" id="KW-0472">Membrane</keyword>
<comment type="pathway">
    <text evidence="2 9">Bacterial outer membrane biogenesis; LPS core biosynthesis.</text>
</comment>
<dbReference type="PANTHER" id="PTHR42755:SF1">
    <property type="entry name" value="3-DEOXY-D-MANNO-OCTULOSONIC ACID TRANSFERASE, MITOCHONDRIAL-RELATED"/>
    <property type="match status" value="1"/>
</dbReference>
<dbReference type="Gene3D" id="3.40.50.11720">
    <property type="entry name" value="3-Deoxy-D-manno-octulosonic-acid transferase, N-terminal domain"/>
    <property type="match status" value="1"/>
</dbReference>
<keyword evidence="9" id="KW-0448">Lipopolysaccharide biosynthesis</keyword>
<keyword evidence="13" id="KW-1185">Reference proteome</keyword>
<accession>A0ABP8UX27</accession>
<sequence length="426" mass="47287">MPRLIYTLVYYLLLPLIILRLLYRAWKAPAYARRWNERFGFFKASNPPMKSIWVHSVSVGETIAATPLVNALKTRYPDHRIVVTTMTPTGSDRVRAIHGDSVFHVYVPYDLPGAVNRFLDRITPELAIIMETELWPNTIAACHKRHIPTLLTNARLSERSARGYAKLGPLTRGMLQQLSFIAAQAKDDAERFIQLGHPRCQTMVTGTLKYDLNVEKTLSDKAKVLRAHWLSERLASTKILIAASTHKGEEEQILSAFEKVRGQHKDTLLLLVPRHPERFNDVHALITSQNLSVARRSSNEPVTASTDVILGDTMGEMMLLFSASDISFIGGSLVPVGGHNLLEPAAVGLPVISGPHLFNFADVATTLKAANALSVVNNQEELADRMITLLDDEALRKSTGQAGKRVVEQNRGALEKQLTLAASLMH</sequence>
<comment type="similarity">
    <text evidence="9">Belongs to the glycosyltransferase group 1 family.</text>
</comment>
<comment type="subcellular location">
    <subcellularLocation>
        <location evidence="1">Cell envelope</location>
    </subcellularLocation>
    <subcellularLocation>
        <location evidence="9">Cell membrane</location>
    </subcellularLocation>
</comment>
<comment type="catalytic activity">
    <reaction evidence="8 9">
        <text>lipid IVA (E. coli) + CMP-3-deoxy-beta-D-manno-octulosonate = alpha-Kdo-(2-&gt;6)-lipid IVA (E. coli) + CMP + H(+)</text>
        <dbReference type="Rhea" id="RHEA:28066"/>
        <dbReference type="ChEBI" id="CHEBI:15378"/>
        <dbReference type="ChEBI" id="CHEBI:58603"/>
        <dbReference type="ChEBI" id="CHEBI:60364"/>
        <dbReference type="ChEBI" id="CHEBI:60377"/>
        <dbReference type="ChEBI" id="CHEBI:85987"/>
        <dbReference type="EC" id="2.4.99.12"/>
    </reaction>
</comment>
<keyword evidence="9" id="KW-1133">Transmembrane helix</keyword>
<dbReference type="PANTHER" id="PTHR42755">
    <property type="entry name" value="3-DEOXY-MANNO-OCTULOSONATE CYTIDYLYLTRANSFERASE"/>
    <property type="match status" value="1"/>
</dbReference>
<evidence type="ECO:0000256" key="3">
    <source>
        <dbReference type="ARBA" id="ARBA00012621"/>
    </source>
</evidence>
<evidence type="ECO:0000256" key="5">
    <source>
        <dbReference type="ARBA" id="ARBA00022519"/>
    </source>
</evidence>
<evidence type="ECO:0000256" key="8">
    <source>
        <dbReference type="ARBA" id="ARBA00049183"/>
    </source>
</evidence>
<keyword evidence="9" id="KW-1003">Cell membrane</keyword>
<keyword evidence="6 9" id="KW-0808">Transferase</keyword>
<evidence type="ECO:0000256" key="7">
    <source>
        <dbReference type="ARBA" id="ARBA00031445"/>
    </source>
</evidence>
<dbReference type="EC" id="2.4.99.12" evidence="3 9"/>
<dbReference type="Gene3D" id="3.40.50.2000">
    <property type="entry name" value="Glycogen Phosphorylase B"/>
    <property type="match status" value="1"/>
</dbReference>
<keyword evidence="9" id="KW-0812">Transmembrane</keyword>
<dbReference type="SUPFAM" id="SSF53756">
    <property type="entry name" value="UDP-Glycosyltransferase/glycogen phosphorylase"/>
    <property type="match status" value="1"/>
</dbReference>
<feature type="domain" description="Glycosyl transferase family 1" evidence="10">
    <location>
        <begin position="252"/>
        <end position="405"/>
    </location>
</feature>
<evidence type="ECO:0000313" key="12">
    <source>
        <dbReference type="EMBL" id="GAA4648478.1"/>
    </source>
</evidence>
<dbReference type="InterPro" id="IPR039901">
    <property type="entry name" value="Kdotransferase"/>
</dbReference>
<dbReference type="GO" id="GO:0016740">
    <property type="term" value="F:transferase activity"/>
    <property type="evidence" value="ECO:0007669"/>
    <property type="project" value="UniProtKB-KW"/>
</dbReference>
<gene>
    <name evidence="12" type="primary">waaA</name>
    <name evidence="12" type="ORF">GCM10023116_07470</name>
</gene>
<dbReference type="Pfam" id="PF04413">
    <property type="entry name" value="Glycos_transf_N"/>
    <property type="match status" value="1"/>
</dbReference>
<evidence type="ECO:0000256" key="9">
    <source>
        <dbReference type="RuleBase" id="RU365103"/>
    </source>
</evidence>
<organism evidence="12 13">
    <name type="scientific">Kistimonas scapharcae</name>
    <dbReference type="NCBI Taxonomy" id="1036133"/>
    <lineage>
        <taxon>Bacteria</taxon>
        <taxon>Pseudomonadati</taxon>
        <taxon>Pseudomonadota</taxon>
        <taxon>Gammaproteobacteria</taxon>
        <taxon>Oceanospirillales</taxon>
        <taxon>Endozoicomonadaceae</taxon>
        <taxon>Kistimonas</taxon>
    </lineage>
</organism>
<evidence type="ECO:0000256" key="1">
    <source>
        <dbReference type="ARBA" id="ARBA00004196"/>
    </source>
</evidence>
<evidence type="ECO:0000256" key="4">
    <source>
        <dbReference type="ARBA" id="ARBA00019077"/>
    </source>
</evidence>
<feature type="domain" description="3-deoxy-D-manno-octulosonic-acid transferase N-terminal" evidence="11">
    <location>
        <begin position="34"/>
        <end position="211"/>
    </location>
</feature>
<evidence type="ECO:0000313" key="13">
    <source>
        <dbReference type="Proteomes" id="UP001500604"/>
    </source>
</evidence>
<dbReference type="Proteomes" id="UP001500604">
    <property type="component" value="Unassembled WGS sequence"/>
</dbReference>
<dbReference type="RefSeq" id="WP_345194129.1">
    <property type="nucleotide sequence ID" value="NZ_BAABFL010000074.1"/>
</dbReference>
<evidence type="ECO:0000256" key="2">
    <source>
        <dbReference type="ARBA" id="ARBA00004713"/>
    </source>
</evidence>
<dbReference type="Pfam" id="PF00534">
    <property type="entry name" value="Glycos_transf_1"/>
    <property type="match status" value="1"/>
</dbReference>
<proteinExistence type="inferred from homology"/>
<evidence type="ECO:0000259" key="10">
    <source>
        <dbReference type="Pfam" id="PF00534"/>
    </source>
</evidence>
<protein>
    <recommendedName>
        <fullName evidence="4 9">3-deoxy-D-manno-octulosonic acid transferase</fullName>
        <shortName evidence="9">Kdo transferase</shortName>
        <ecNumber evidence="3 9">2.4.99.12</ecNumber>
    </recommendedName>
    <alternativeName>
        <fullName evidence="7 9">Lipid IV(A) 3-deoxy-D-manno-octulosonic acid transferase</fullName>
    </alternativeName>
</protein>
<feature type="transmembrane region" description="Helical" evidence="9">
    <location>
        <begin position="6"/>
        <end position="23"/>
    </location>
</feature>
<reference evidence="13" key="1">
    <citation type="journal article" date="2019" name="Int. J. Syst. Evol. Microbiol.">
        <title>The Global Catalogue of Microorganisms (GCM) 10K type strain sequencing project: providing services to taxonomists for standard genome sequencing and annotation.</title>
        <authorList>
            <consortium name="The Broad Institute Genomics Platform"/>
            <consortium name="The Broad Institute Genome Sequencing Center for Infectious Disease"/>
            <person name="Wu L."/>
            <person name="Ma J."/>
        </authorList>
    </citation>
    <scope>NUCLEOTIDE SEQUENCE [LARGE SCALE GENOMIC DNA]</scope>
    <source>
        <strain evidence="13">JCM 17805</strain>
    </source>
</reference>
<keyword evidence="5" id="KW-0997">Cell inner membrane</keyword>
<dbReference type="NCBIfam" id="NF004388">
    <property type="entry name" value="PRK05749.1-4"/>
    <property type="match status" value="1"/>
</dbReference>
<dbReference type="InterPro" id="IPR007507">
    <property type="entry name" value="Glycos_transf_N"/>
</dbReference>
<evidence type="ECO:0000259" key="11">
    <source>
        <dbReference type="Pfam" id="PF04413"/>
    </source>
</evidence>
<evidence type="ECO:0000256" key="6">
    <source>
        <dbReference type="ARBA" id="ARBA00022679"/>
    </source>
</evidence>